<organism evidence="1 2">
    <name type="scientific">Sphingomonas turrisvirgatae</name>
    <dbReference type="NCBI Taxonomy" id="1888892"/>
    <lineage>
        <taxon>Bacteria</taxon>
        <taxon>Pseudomonadati</taxon>
        <taxon>Pseudomonadota</taxon>
        <taxon>Alphaproteobacteria</taxon>
        <taxon>Sphingomonadales</taxon>
        <taxon>Sphingomonadaceae</taxon>
        <taxon>Sphingomonas</taxon>
    </lineage>
</organism>
<proteinExistence type="predicted"/>
<reference evidence="1 2" key="1">
    <citation type="submission" date="2016-08" db="EMBL/GenBank/DDBJ databases">
        <title>Draft genome of the agarase producing Sphingomonas sp. MCT13.</title>
        <authorList>
            <person name="D'Andrea M.M."/>
            <person name="Rossolini G.M."/>
            <person name="Thaller M.C."/>
        </authorList>
    </citation>
    <scope>NUCLEOTIDE SEQUENCE [LARGE SCALE GENOMIC DNA]</scope>
    <source>
        <strain evidence="1 2">MCT13</strain>
    </source>
</reference>
<evidence type="ECO:0000313" key="1">
    <source>
        <dbReference type="EMBL" id="ODP38920.1"/>
    </source>
</evidence>
<gene>
    <name evidence="1" type="ORF">BFL28_12735</name>
</gene>
<accession>A0A1E3M1I4</accession>
<comment type="caution">
    <text evidence="1">The sequence shown here is derived from an EMBL/GenBank/DDBJ whole genome shotgun (WGS) entry which is preliminary data.</text>
</comment>
<evidence type="ECO:0000313" key="2">
    <source>
        <dbReference type="Proteomes" id="UP000094487"/>
    </source>
</evidence>
<dbReference type="Proteomes" id="UP000094487">
    <property type="component" value="Unassembled WGS sequence"/>
</dbReference>
<dbReference type="EMBL" id="MDDS01000010">
    <property type="protein sequence ID" value="ODP38920.1"/>
    <property type="molecule type" value="Genomic_DNA"/>
</dbReference>
<protein>
    <submittedName>
        <fullName evidence="1">Uncharacterized protein</fullName>
    </submittedName>
</protein>
<name>A0A1E3M1I4_9SPHN</name>
<dbReference type="STRING" id="1888892.BFL28_12735"/>
<dbReference type="OrthoDB" id="7574055at2"/>
<keyword evidence="2" id="KW-1185">Reference proteome</keyword>
<dbReference type="AlphaFoldDB" id="A0A1E3M1I4"/>
<sequence>MGQRHTTIAPDLIACIEHGRLPRVDELQRVAAHIRSDLERSACAFSWGAAMPDEWERLLILRVAQAALTGNGDEPT</sequence>
<dbReference type="RefSeq" id="WP_069319395.1">
    <property type="nucleotide sequence ID" value="NZ_MDDS01000010.1"/>
</dbReference>